<dbReference type="FunFam" id="3.40.605.10:FF:000012">
    <property type="entry name" value="NAD-dependent succinate-semialdehyde dehydrogenase"/>
    <property type="match status" value="1"/>
</dbReference>
<dbReference type="Gene3D" id="3.40.309.10">
    <property type="entry name" value="Aldehyde Dehydrogenase, Chain A, domain 2"/>
    <property type="match status" value="1"/>
</dbReference>
<evidence type="ECO:0000313" key="8">
    <source>
        <dbReference type="Proteomes" id="UP000091956"/>
    </source>
</evidence>
<dbReference type="InterPro" id="IPR016163">
    <property type="entry name" value="Ald_DH_C"/>
</dbReference>
<comment type="similarity">
    <text evidence="1 5">Belongs to the aldehyde dehydrogenase family.</text>
</comment>
<keyword evidence="3 5" id="KW-0560">Oxidoreductase</keyword>
<reference evidence="7 8" key="1">
    <citation type="submission" date="2016-03" db="EMBL/GenBank/DDBJ databases">
        <title>Comparative genomics of Pseudogymnoascus destructans, the fungus causing white-nose syndrome of bats.</title>
        <authorList>
            <person name="Palmer J.M."/>
            <person name="Drees K.P."/>
            <person name="Foster J.T."/>
            <person name="Lindner D.L."/>
        </authorList>
    </citation>
    <scope>NUCLEOTIDE SEQUENCE [LARGE SCALE GENOMIC DNA]</scope>
    <source>
        <strain evidence="7 8">UAMH 10579</strain>
    </source>
</reference>
<dbReference type="EMBL" id="KV460221">
    <property type="protein sequence ID" value="OBT97552.1"/>
    <property type="molecule type" value="Genomic_DNA"/>
</dbReference>
<dbReference type="Pfam" id="PF00171">
    <property type="entry name" value="Aldedh"/>
    <property type="match status" value="1"/>
</dbReference>
<dbReference type="GO" id="GO:0009450">
    <property type="term" value="P:gamma-aminobutyric acid catabolic process"/>
    <property type="evidence" value="ECO:0007669"/>
    <property type="project" value="TreeGrafter"/>
</dbReference>
<dbReference type="Proteomes" id="UP000091956">
    <property type="component" value="Unassembled WGS sequence"/>
</dbReference>
<evidence type="ECO:0000259" key="6">
    <source>
        <dbReference type="Pfam" id="PF00171"/>
    </source>
</evidence>
<accession>A0A1B8GP15</accession>
<dbReference type="InterPro" id="IPR029510">
    <property type="entry name" value="Ald_DH_CS_GLU"/>
</dbReference>
<evidence type="ECO:0000256" key="4">
    <source>
        <dbReference type="PROSITE-ProRule" id="PRU10007"/>
    </source>
</evidence>
<dbReference type="PANTHER" id="PTHR43353:SF6">
    <property type="entry name" value="CYTOPLASMIC ALDEHYDE DEHYDROGENASE (EUROFUNG)"/>
    <property type="match status" value="1"/>
</dbReference>
<evidence type="ECO:0000256" key="5">
    <source>
        <dbReference type="RuleBase" id="RU003345"/>
    </source>
</evidence>
<dbReference type="PROSITE" id="PS00070">
    <property type="entry name" value="ALDEHYDE_DEHYDR_CYS"/>
    <property type="match status" value="1"/>
</dbReference>
<protein>
    <recommendedName>
        <fullName evidence="6">Aldehyde dehydrogenase domain-containing protein</fullName>
    </recommendedName>
</protein>
<dbReference type="SUPFAM" id="SSF53720">
    <property type="entry name" value="ALDH-like"/>
    <property type="match status" value="1"/>
</dbReference>
<feature type="active site" evidence="4">
    <location>
        <position position="258"/>
    </location>
</feature>
<keyword evidence="2" id="KW-0521">NADP</keyword>
<dbReference type="InterPro" id="IPR050740">
    <property type="entry name" value="Aldehyde_DH_Superfamily"/>
</dbReference>
<sequence>MNANPSPSEYTVPAQINGIDVILKRDFQVSSPSTGKGLYLCSSASPEDAIIAVSAAQAAYTLWRFTLPGARRDILLRAAAAMESRAQELGQYMIDETGSSSFWAQDFNIPLAADILRDVAGRVSNIVGMVPTTNEVGRSSIVLKEPYGVIMAVAPWNAPYILGVRSIAYAIAAGNTAILKGSELSPRCFWAIGDIFRQAGLPPGVLNVIIHKPSDAAAVTRAVIQDPRVKKINFTGSTSVGRIISELAGRHLKPVLLELGGKAPAVVWKDADLELAAEECAKGAFLHSGQVCMATERIVVHRDVFERFHNILAAATHKLFPKAKVLINKASVVKNKWLVEDALSKGARVLYGDFDSKSSVDMGPIILEGVKDGMGIYHTETFGPVVFLIAIDTEEEALRIANDTEYGLTSAVFTEDLRTGLRFAKGIEAGACHINSMTVHDESSLPHGGMKGSGYGRFGSIGLDEWLVTKTVTYKD</sequence>
<evidence type="ECO:0000313" key="7">
    <source>
        <dbReference type="EMBL" id="OBT97552.1"/>
    </source>
</evidence>
<organism evidence="7 8">
    <name type="scientific">Pseudogymnoascus verrucosus</name>
    <dbReference type="NCBI Taxonomy" id="342668"/>
    <lineage>
        <taxon>Eukaryota</taxon>
        <taxon>Fungi</taxon>
        <taxon>Dikarya</taxon>
        <taxon>Ascomycota</taxon>
        <taxon>Pezizomycotina</taxon>
        <taxon>Leotiomycetes</taxon>
        <taxon>Thelebolales</taxon>
        <taxon>Thelebolaceae</taxon>
        <taxon>Pseudogymnoascus</taxon>
    </lineage>
</organism>
<dbReference type="AlphaFoldDB" id="A0A1B8GP15"/>
<dbReference type="STRING" id="342668.A0A1B8GP15"/>
<evidence type="ECO:0000256" key="1">
    <source>
        <dbReference type="ARBA" id="ARBA00009986"/>
    </source>
</evidence>
<evidence type="ECO:0000256" key="3">
    <source>
        <dbReference type="ARBA" id="ARBA00023002"/>
    </source>
</evidence>
<dbReference type="InterPro" id="IPR016162">
    <property type="entry name" value="Ald_DH_N"/>
</dbReference>
<feature type="domain" description="Aldehyde dehydrogenase" evidence="6">
    <location>
        <begin position="26"/>
        <end position="472"/>
    </location>
</feature>
<reference evidence="8" key="2">
    <citation type="journal article" date="2018" name="Nat. Commun.">
        <title>Extreme sensitivity to ultraviolet light in the fungal pathogen causing white-nose syndrome of bats.</title>
        <authorList>
            <person name="Palmer J.M."/>
            <person name="Drees K.P."/>
            <person name="Foster J.T."/>
            <person name="Lindner D.L."/>
        </authorList>
    </citation>
    <scope>NUCLEOTIDE SEQUENCE [LARGE SCALE GENOMIC DNA]</scope>
    <source>
        <strain evidence="8">UAMH 10579</strain>
    </source>
</reference>
<dbReference type="GeneID" id="28837829"/>
<dbReference type="InterPro" id="IPR015590">
    <property type="entry name" value="Aldehyde_DH_dom"/>
</dbReference>
<dbReference type="InterPro" id="IPR016161">
    <property type="entry name" value="Ald_DH/histidinol_DH"/>
</dbReference>
<dbReference type="RefSeq" id="XP_018131285.1">
    <property type="nucleotide sequence ID" value="XM_018273917.1"/>
</dbReference>
<proteinExistence type="inferred from homology"/>
<dbReference type="Gene3D" id="3.40.605.10">
    <property type="entry name" value="Aldehyde Dehydrogenase, Chain A, domain 1"/>
    <property type="match status" value="1"/>
</dbReference>
<gene>
    <name evidence="7" type="ORF">VE01_04443</name>
</gene>
<evidence type="ECO:0000256" key="2">
    <source>
        <dbReference type="ARBA" id="ARBA00022857"/>
    </source>
</evidence>
<dbReference type="GO" id="GO:0004777">
    <property type="term" value="F:succinate-semialdehyde dehydrogenase (NAD+) activity"/>
    <property type="evidence" value="ECO:0007669"/>
    <property type="project" value="TreeGrafter"/>
</dbReference>
<dbReference type="InterPro" id="IPR016160">
    <property type="entry name" value="Ald_DH_CS_CYS"/>
</dbReference>
<name>A0A1B8GP15_9PEZI</name>
<dbReference type="PROSITE" id="PS00687">
    <property type="entry name" value="ALDEHYDE_DEHYDR_GLU"/>
    <property type="match status" value="1"/>
</dbReference>
<dbReference type="PANTHER" id="PTHR43353">
    <property type="entry name" value="SUCCINATE-SEMIALDEHYDE DEHYDROGENASE, MITOCHONDRIAL"/>
    <property type="match status" value="1"/>
</dbReference>
<keyword evidence="8" id="KW-1185">Reference proteome</keyword>
<dbReference type="CDD" id="cd07105">
    <property type="entry name" value="ALDH_SaliADH"/>
    <property type="match status" value="1"/>
</dbReference>